<dbReference type="InterPro" id="IPR017907">
    <property type="entry name" value="Znf_RING_CS"/>
</dbReference>
<dbReference type="PANTHER" id="PTHR25462">
    <property type="entry name" value="BONUS, ISOFORM C-RELATED"/>
    <property type="match status" value="1"/>
</dbReference>
<protein>
    <submittedName>
        <fullName evidence="9">Uncharacterized protein</fullName>
    </submittedName>
</protein>
<dbReference type="Gene3D" id="3.30.40.10">
    <property type="entry name" value="Zinc/RING finger domain, C3HC4 (zinc finger)"/>
    <property type="match status" value="1"/>
</dbReference>
<dbReference type="SUPFAM" id="SSF101898">
    <property type="entry name" value="NHL repeat"/>
    <property type="match status" value="1"/>
</dbReference>
<dbReference type="AlphaFoldDB" id="A0AAE0TFM1"/>
<dbReference type="InterPro" id="IPR047153">
    <property type="entry name" value="TRIM45/56/19-like"/>
</dbReference>
<dbReference type="PROSITE" id="PS50119">
    <property type="entry name" value="ZF_BBOX"/>
    <property type="match status" value="1"/>
</dbReference>
<feature type="domain" description="RING-type" evidence="7">
    <location>
        <begin position="14"/>
        <end position="61"/>
    </location>
</feature>
<evidence type="ECO:0000256" key="3">
    <source>
        <dbReference type="ARBA" id="ARBA00022771"/>
    </source>
</evidence>
<dbReference type="PROSITE" id="PS50089">
    <property type="entry name" value="ZF_RING_2"/>
    <property type="match status" value="1"/>
</dbReference>
<dbReference type="SUPFAM" id="SSF57845">
    <property type="entry name" value="B-box zinc-binding domain"/>
    <property type="match status" value="1"/>
</dbReference>
<proteinExistence type="predicted"/>
<dbReference type="GO" id="GO:0005654">
    <property type="term" value="C:nucleoplasm"/>
    <property type="evidence" value="ECO:0007669"/>
    <property type="project" value="TreeGrafter"/>
</dbReference>
<dbReference type="InterPro" id="IPR027370">
    <property type="entry name" value="Znf-RING_euk"/>
</dbReference>
<evidence type="ECO:0000259" key="8">
    <source>
        <dbReference type="PROSITE" id="PS50119"/>
    </source>
</evidence>
<dbReference type="GO" id="GO:0061630">
    <property type="term" value="F:ubiquitin protein ligase activity"/>
    <property type="evidence" value="ECO:0007669"/>
    <property type="project" value="TreeGrafter"/>
</dbReference>
<dbReference type="SUPFAM" id="SSF57850">
    <property type="entry name" value="RING/U-box"/>
    <property type="match status" value="1"/>
</dbReference>
<comment type="caution">
    <text evidence="9">The sequence shown here is derived from an EMBL/GenBank/DDBJ whole genome shotgun (WGS) entry which is preliminary data.</text>
</comment>
<feature type="coiled-coil region" evidence="6">
    <location>
        <begin position="239"/>
        <end position="270"/>
    </location>
</feature>
<dbReference type="PANTHER" id="PTHR25462:SF305">
    <property type="entry name" value="RING-TYPE DOMAIN-CONTAINING PROTEIN"/>
    <property type="match status" value="1"/>
</dbReference>
<dbReference type="InterPro" id="IPR001841">
    <property type="entry name" value="Znf_RING"/>
</dbReference>
<accession>A0AAE0TFM1</accession>
<evidence type="ECO:0000313" key="9">
    <source>
        <dbReference type="EMBL" id="KAK3609033.1"/>
    </source>
</evidence>
<sequence>MAAAKIEVEYRPSCSICLEQFKIPRQLPCAHSFCEKCLQSHITTEAKRHMKLRYISCPICRKSASPSIKDRPTSEWASLFPANTVLQSILPAKSKADRLCDACNTEGTTVPAEGFCIVCREAMCKICLKVHRKQKMSKDHTIICVGELTSNPEKVMKIAEGFTCSEHHGEDIEYYCTHHNIPCCANCFLQGHESCSKVIDLKEDLTALLCDIIPDEIIMDMMRIELHLKNFMEINDFFVNSIEIQVNTLIDQIREVRNKINLVLDELEKQVKTEGHRIYKEHVIRKKEENRHCLSLIHAVRSSHHLLEVVHNYGSNLQKCIMAGKMRSQLQSYSKLVREKYEETETIFDLLLPHPILSILSTSFSDLGKVVMLTRSNILPQICLQSPDKDYQVEENDVIDLNIPTVNIPYYSCVTLLSGDRVMLADFNNNQCILLSSSYQFITSHTLVFKPWIVCVLDDQEVAVSLYNLNNIQILSVIGVVITPVRTITTKHNLNGIASARKGDMVANGFCSNGKSQWSLITIRGDVKLTHQYDTPVNMNSYIALNNMKTRVYVSVPSTNSLLSFDMNGRNQFTYSPDNLRGTSGVAVDRYDNIYILGFTSNNIHQLSPWGFLMQVVDTGVPQFPLSICIHKSKDILIITSNSDKRKLHIYQLKKM</sequence>
<name>A0AAE0TFM1_9BIVA</name>
<evidence type="ECO:0000256" key="4">
    <source>
        <dbReference type="ARBA" id="ARBA00022833"/>
    </source>
</evidence>
<dbReference type="InterPro" id="IPR000315">
    <property type="entry name" value="Znf_B-box"/>
</dbReference>
<evidence type="ECO:0000256" key="5">
    <source>
        <dbReference type="PROSITE-ProRule" id="PRU00024"/>
    </source>
</evidence>
<dbReference type="Pfam" id="PF13445">
    <property type="entry name" value="zf-RING_UBOX"/>
    <property type="match status" value="1"/>
</dbReference>
<gene>
    <name evidence="9" type="ORF">CHS0354_020696</name>
</gene>
<keyword evidence="4" id="KW-0862">Zinc</keyword>
<keyword evidence="6" id="KW-0175">Coiled coil</keyword>
<evidence type="ECO:0000256" key="2">
    <source>
        <dbReference type="ARBA" id="ARBA00022723"/>
    </source>
</evidence>
<evidence type="ECO:0000313" key="10">
    <source>
        <dbReference type="Proteomes" id="UP001195483"/>
    </source>
</evidence>
<dbReference type="Proteomes" id="UP001195483">
    <property type="component" value="Unassembled WGS sequence"/>
</dbReference>
<dbReference type="SMART" id="SM00184">
    <property type="entry name" value="RING"/>
    <property type="match status" value="1"/>
</dbReference>
<dbReference type="PROSITE" id="PS00518">
    <property type="entry name" value="ZF_RING_1"/>
    <property type="match status" value="1"/>
</dbReference>
<reference evidence="9" key="3">
    <citation type="submission" date="2023-05" db="EMBL/GenBank/DDBJ databases">
        <authorList>
            <person name="Smith C.H."/>
        </authorList>
    </citation>
    <scope>NUCLEOTIDE SEQUENCE</scope>
    <source>
        <strain evidence="9">CHS0354</strain>
        <tissue evidence="9">Mantle</tissue>
    </source>
</reference>
<dbReference type="GO" id="GO:0008270">
    <property type="term" value="F:zinc ion binding"/>
    <property type="evidence" value="ECO:0007669"/>
    <property type="project" value="UniProtKB-KW"/>
</dbReference>
<dbReference type="InterPro" id="IPR011042">
    <property type="entry name" value="6-blade_b-propeller_TolB-like"/>
</dbReference>
<dbReference type="InterPro" id="IPR013083">
    <property type="entry name" value="Znf_RING/FYVE/PHD"/>
</dbReference>
<evidence type="ECO:0000256" key="1">
    <source>
        <dbReference type="ARBA" id="ARBA00022553"/>
    </source>
</evidence>
<keyword evidence="10" id="KW-1185">Reference proteome</keyword>
<keyword evidence="1" id="KW-0597">Phosphoprotein</keyword>
<evidence type="ECO:0000256" key="6">
    <source>
        <dbReference type="SAM" id="Coils"/>
    </source>
</evidence>
<keyword evidence="3 5" id="KW-0863">Zinc-finger</keyword>
<keyword evidence="2" id="KW-0479">Metal-binding</keyword>
<dbReference type="Gene3D" id="2.120.10.30">
    <property type="entry name" value="TolB, C-terminal domain"/>
    <property type="match status" value="1"/>
</dbReference>
<evidence type="ECO:0000259" key="7">
    <source>
        <dbReference type="PROSITE" id="PS50089"/>
    </source>
</evidence>
<reference evidence="9" key="2">
    <citation type="journal article" date="2021" name="Genome Biol. Evol.">
        <title>Developing a high-quality reference genome for a parasitic bivalve with doubly uniparental inheritance (Bivalvia: Unionida).</title>
        <authorList>
            <person name="Smith C.H."/>
        </authorList>
    </citation>
    <scope>NUCLEOTIDE SEQUENCE</scope>
    <source>
        <strain evidence="9">CHS0354</strain>
        <tissue evidence="9">Mantle</tissue>
    </source>
</reference>
<dbReference type="EMBL" id="JAEAOA010001261">
    <property type="protein sequence ID" value="KAK3609033.1"/>
    <property type="molecule type" value="Genomic_DNA"/>
</dbReference>
<organism evidence="9 10">
    <name type="scientific">Potamilus streckersoni</name>
    <dbReference type="NCBI Taxonomy" id="2493646"/>
    <lineage>
        <taxon>Eukaryota</taxon>
        <taxon>Metazoa</taxon>
        <taxon>Spiralia</taxon>
        <taxon>Lophotrochozoa</taxon>
        <taxon>Mollusca</taxon>
        <taxon>Bivalvia</taxon>
        <taxon>Autobranchia</taxon>
        <taxon>Heteroconchia</taxon>
        <taxon>Palaeoheterodonta</taxon>
        <taxon>Unionida</taxon>
        <taxon>Unionoidea</taxon>
        <taxon>Unionidae</taxon>
        <taxon>Ambleminae</taxon>
        <taxon>Lampsilini</taxon>
        <taxon>Potamilus</taxon>
    </lineage>
</organism>
<reference evidence="9" key="1">
    <citation type="journal article" date="2021" name="Genome Biol. Evol.">
        <title>A High-Quality Reference Genome for a Parasitic Bivalve with Doubly Uniparental Inheritance (Bivalvia: Unionida).</title>
        <authorList>
            <person name="Smith C.H."/>
        </authorList>
    </citation>
    <scope>NUCLEOTIDE SEQUENCE</scope>
    <source>
        <strain evidence="9">CHS0354</strain>
    </source>
</reference>
<feature type="domain" description="B box-type" evidence="8">
    <location>
        <begin position="95"/>
        <end position="145"/>
    </location>
</feature>
<dbReference type="Gene3D" id="3.30.160.60">
    <property type="entry name" value="Classic Zinc Finger"/>
    <property type="match status" value="1"/>
</dbReference>